<dbReference type="PROSITE" id="PS50967">
    <property type="entry name" value="HRDC"/>
    <property type="match status" value="1"/>
</dbReference>
<reference evidence="2 3" key="1">
    <citation type="submission" date="2016-10" db="EMBL/GenBank/DDBJ databases">
        <authorList>
            <person name="de Groot N.N."/>
        </authorList>
    </citation>
    <scope>NUCLEOTIDE SEQUENCE [LARGE SCALE GENOMIC DNA]</scope>
    <source>
        <strain evidence="2 3">CGMCC 1.7659</strain>
    </source>
</reference>
<dbReference type="InterPro" id="IPR036397">
    <property type="entry name" value="RNaseH_sf"/>
</dbReference>
<dbReference type="GO" id="GO:0006139">
    <property type="term" value="P:nucleobase-containing compound metabolic process"/>
    <property type="evidence" value="ECO:0007669"/>
    <property type="project" value="InterPro"/>
</dbReference>
<dbReference type="PANTHER" id="PTHR47649:SF1">
    <property type="entry name" value="RIBONUCLEASE D"/>
    <property type="match status" value="1"/>
</dbReference>
<dbReference type="InterPro" id="IPR010997">
    <property type="entry name" value="HRDC-like_sf"/>
</dbReference>
<dbReference type="InterPro" id="IPR002121">
    <property type="entry name" value="HRDC_dom"/>
</dbReference>
<gene>
    <name evidence="2" type="ORF">SAMN05216289_101230</name>
</gene>
<dbReference type="RefSeq" id="WP_245778748.1">
    <property type="nucleotide sequence ID" value="NZ_FOVF01000001.1"/>
</dbReference>
<protein>
    <submittedName>
        <fullName evidence="2">Ribonuclease D</fullName>
    </submittedName>
</protein>
<dbReference type="Pfam" id="PF01612">
    <property type="entry name" value="DNA_pol_A_exo1"/>
    <property type="match status" value="1"/>
</dbReference>
<sequence>MAAWIDRTETLQEFNRRPGRLIGLDTEFMRTDTFAPRLALVQIEIDGHVALVDPLAALDLADLSTRLGDPQTVSIMHSASEDLDALSPLLPDSLGTLFDTQIAAAFCGLGAGLGYQKLVLAVCGVDLPKGETRSDWLQRPLSPQQLEYAAQDVIHLPVLHADLAARLGVRGFAEWHAEDCARMLDRARRREPDPQPQAGYRGAADWPRQQQAMLRRLLLWRDATARRIDKPRPWILDDPRLLDFSSNPPHDSADLLERSRGLRALRGPERTELLDLLRRPLEDHELDFDPIPPQADAEERRMIRSLKEFVVEQASRLDIPEGLLCSRRHLETLYVSRKWPAALEGWRRSLLHDALMNRLEQT</sequence>
<dbReference type="GO" id="GO:0008408">
    <property type="term" value="F:3'-5' exonuclease activity"/>
    <property type="evidence" value="ECO:0007669"/>
    <property type="project" value="InterPro"/>
</dbReference>
<dbReference type="InterPro" id="IPR051086">
    <property type="entry name" value="RNase_D-like"/>
</dbReference>
<evidence type="ECO:0000259" key="1">
    <source>
        <dbReference type="PROSITE" id="PS50967"/>
    </source>
</evidence>
<dbReference type="SUPFAM" id="SSF53098">
    <property type="entry name" value="Ribonuclease H-like"/>
    <property type="match status" value="1"/>
</dbReference>
<dbReference type="PANTHER" id="PTHR47649">
    <property type="entry name" value="RIBONUCLEASE D"/>
    <property type="match status" value="1"/>
</dbReference>
<dbReference type="Gene3D" id="3.30.420.10">
    <property type="entry name" value="Ribonuclease H-like superfamily/Ribonuclease H"/>
    <property type="match status" value="1"/>
</dbReference>
<name>A0A1I4V8Z9_9GAMM</name>
<evidence type="ECO:0000313" key="2">
    <source>
        <dbReference type="EMBL" id="SFM97692.1"/>
    </source>
</evidence>
<organism evidence="2 3">
    <name type="scientific">Dokdonella immobilis</name>
    <dbReference type="NCBI Taxonomy" id="578942"/>
    <lineage>
        <taxon>Bacteria</taxon>
        <taxon>Pseudomonadati</taxon>
        <taxon>Pseudomonadota</taxon>
        <taxon>Gammaproteobacteria</taxon>
        <taxon>Lysobacterales</taxon>
        <taxon>Rhodanobacteraceae</taxon>
        <taxon>Dokdonella</taxon>
    </lineage>
</organism>
<dbReference type="CDD" id="cd06142">
    <property type="entry name" value="RNaseD_exo"/>
    <property type="match status" value="1"/>
</dbReference>
<dbReference type="InterPro" id="IPR012337">
    <property type="entry name" value="RNaseH-like_sf"/>
</dbReference>
<dbReference type="InterPro" id="IPR044876">
    <property type="entry name" value="HRDC_dom_sf"/>
</dbReference>
<dbReference type="InterPro" id="IPR002562">
    <property type="entry name" value="3'-5'_exonuclease_dom"/>
</dbReference>
<feature type="domain" description="HRDC" evidence="1">
    <location>
        <begin position="207"/>
        <end position="287"/>
    </location>
</feature>
<evidence type="ECO:0000313" key="3">
    <source>
        <dbReference type="Proteomes" id="UP000198575"/>
    </source>
</evidence>
<dbReference type="EMBL" id="FOVF01000001">
    <property type="protein sequence ID" value="SFM97692.1"/>
    <property type="molecule type" value="Genomic_DNA"/>
</dbReference>
<dbReference type="SUPFAM" id="SSF47819">
    <property type="entry name" value="HRDC-like"/>
    <property type="match status" value="2"/>
</dbReference>
<keyword evidence="3" id="KW-1185">Reference proteome</keyword>
<proteinExistence type="predicted"/>
<dbReference type="SMART" id="SM00474">
    <property type="entry name" value="35EXOc"/>
    <property type="match status" value="1"/>
</dbReference>
<dbReference type="Proteomes" id="UP000198575">
    <property type="component" value="Unassembled WGS sequence"/>
</dbReference>
<dbReference type="STRING" id="578942.SAMN05216289_101230"/>
<dbReference type="AlphaFoldDB" id="A0A1I4V8Z9"/>
<accession>A0A1I4V8Z9</accession>
<dbReference type="Pfam" id="PF00570">
    <property type="entry name" value="HRDC"/>
    <property type="match status" value="1"/>
</dbReference>
<dbReference type="Gene3D" id="1.10.150.80">
    <property type="entry name" value="HRDC domain"/>
    <property type="match status" value="2"/>
</dbReference>
<dbReference type="GO" id="GO:0003676">
    <property type="term" value="F:nucleic acid binding"/>
    <property type="evidence" value="ECO:0007669"/>
    <property type="project" value="InterPro"/>
</dbReference>
<dbReference type="GO" id="GO:0000166">
    <property type="term" value="F:nucleotide binding"/>
    <property type="evidence" value="ECO:0007669"/>
    <property type="project" value="InterPro"/>
</dbReference>